<dbReference type="EMBL" id="CP013015">
    <property type="protein sequence ID" value="AMM41597.1"/>
    <property type="molecule type" value="Genomic_DNA"/>
</dbReference>
<dbReference type="PANTHER" id="PTHR34990:SF2">
    <property type="entry name" value="BLL8164 PROTEIN"/>
    <property type="match status" value="1"/>
</dbReference>
<dbReference type="GO" id="GO:0008758">
    <property type="term" value="F:UDP-2,3-diacylglucosamine hydrolase activity"/>
    <property type="evidence" value="ECO:0007669"/>
    <property type="project" value="TreeGrafter"/>
</dbReference>
<gene>
    <name evidence="1" type="ORF">HS1_001803</name>
</gene>
<organism evidence="1 2">
    <name type="scientific">Desulfofervidus auxilii</name>
    <dbReference type="NCBI Taxonomy" id="1621989"/>
    <lineage>
        <taxon>Bacteria</taxon>
        <taxon>Pseudomonadati</taxon>
        <taxon>Thermodesulfobacteriota</taxon>
        <taxon>Candidatus Desulfofervidia</taxon>
        <taxon>Candidatus Desulfofervidales</taxon>
        <taxon>Candidatus Desulfofervidaceae</taxon>
        <taxon>Candidatus Desulfofervidus</taxon>
    </lineage>
</organism>
<sequence length="429" mass="51355">MLIFISDLHFVDGTAGEHNVPASGFRLFLESIAAKCDWLKRKGRKIEEIKIVFLGDIFDLLRTERWFEYPINERPWGNNEKKIEAHANTIFDAIIKKNQATFDLLSSNLKDEFKLPVEPQRIYVPGNHDRLCDKYESLRDKVCNWLKIATHSNPFNHSFQDIDYGVFARHGHEYDKFNYEGGISYKYEDYMRVPIGDPITTELVAKLPYKLMQRDEIKKLPEVEQDALKRNFQEIENVRPFSATLEWLLYQVKKNLSLKEVIEDVVDEIIKEFNQLEFVKKWYKHHDKWYEFWDEADQIQSFLYLLEKFKVFSLEKIMPLLQRAKKYFERDELLEASLKEYTHLDNRIRYVVYGHTHIPVQVALRVIESPYQEHVYLNTGTWRTRYHKCKEGMGFIGWKNLTYVIFYRKEERKSDFPPFETWTGALKTV</sequence>
<dbReference type="PANTHER" id="PTHR34990">
    <property type="entry name" value="UDP-2,3-DIACYLGLUCOSAMINE HYDROLASE-RELATED"/>
    <property type="match status" value="1"/>
</dbReference>
<evidence type="ECO:0008006" key="3">
    <source>
        <dbReference type="Google" id="ProtNLM"/>
    </source>
</evidence>
<proteinExistence type="predicted"/>
<evidence type="ECO:0000313" key="2">
    <source>
        <dbReference type="Proteomes" id="UP000070560"/>
    </source>
</evidence>
<protein>
    <recommendedName>
        <fullName evidence="3">Calcineurin-like phosphoesterase domain-containing protein</fullName>
    </recommendedName>
</protein>
<dbReference type="KEGG" id="daw:HS1_001803"/>
<evidence type="ECO:0000313" key="1">
    <source>
        <dbReference type="EMBL" id="AMM41597.1"/>
    </source>
</evidence>
<name>A0A7U4QLL1_DESA2</name>
<dbReference type="InterPro" id="IPR043461">
    <property type="entry name" value="LpxH-like"/>
</dbReference>
<dbReference type="AlphaFoldDB" id="A0A7U4QLL1"/>
<reference evidence="1 2" key="1">
    <citation type="submission" date="2015-10" db="EMBL/GenBank/DDBJ databases">
        <title>Candidatus Desulfofervidus auxilii, a hydrogenotrophic sulfate-reducing bacterium involved in the thermophilic anaerobic oxidation of methane.</title>
        <authorList>
            <person name="Krukenberg V."/>
            <person name="Richter M."/>
            <person name="Wegener G."/>
        </authorList>
    </citation>
    <scope>NUCLEOTIDE SEQUENCE [LARGE SCALE GENOMIC DNA]</scope>
    <source>
        <strain evidence="1 2">HS1</strain>
    </source>
</reference>
<dbReference type="OrthoDB" id="5482554at2"/>
<accession>A0A7U4QLL1</accession>
<keyword evidence="2" id="KW-1185">Reference proteome</keyword>
<dbReference type="InterPro" id="IPR029052">
    <property type="entry name" value="Metallo-depent_PP-like"/>
</dbReference>
<dbReference type="RefSeq" id="WP_066064235.1">
    <property type="nucleotide sequence ID" value="NZ_CP013015.1"/>
</dbReference>
<dbReference type="GO" id="GO:0009245">
    <property type="term" value="P:lipid A biosynthetic process"/>
    <property type="evidence" value="ECO:0007669"/>
    <property type="project" value="TreeGrafter"/>
</dbReference>
<dbReference type="Proteomes" id="UP000070560">
    <property type="component" value="Chromosome"/>
</dbReference>
<dbReference type="GO" id="GO:0016020">
    <property type="term" value="C:membrane"/>
    <property type="evidence" value="ECO:0007669"/>
    <property type="project" value="GOC"/>
</dbReference>
<dbReference type="SUPFAM" id="SSF56300">
    <property type="entry name" value="Metallo-dependent phosphatases"/>
    <property type="match status" value="1"/>
</dbReference>